<reference evidence="1 2" key="1">
    <citation type="submission" date="2019-10" db="EMBL/GenBank/DDBJ databases">
        <title>Lysobacter alkalisoli sp. nov., isolated from saline-alkaline soil.</title>
        <authorList>
            <person name="Sun J.-Q."/>
        </authorList>
    </citation>
    <scope>NUCLEOTIDE SEQUENCE [LARGE SCALE GENOMIC DNA]</scope>
    <source>
        <strain evidence="1 2">KCTC 42381</strain>
    </source>
</reference>
<accession>A0A508AQK0</accession>
<sequence>MNTQRDRNFDVHAAPAGAAFPFQLHWNADQLTAAVPLRLHRLFDVDVLGETRRQPSANQPCPPRRQHRASYLPGNPMPSLFRVR</sequence>
<dbReference type="EMBL" id="VICD02000129">
    <property type="protein sequence ID" value="KAB8191028.1"/>
    <property type="molecule type" value="Genomic_DNA"/>
</dbReference>
<evidence type="ECO:0000313" key="2">
    <source>
        <dbReference type="Proteomes" id="UP000320431"/>
    </source>
</evidence>
<protein>
    <submittedName>
        <fullName evidence="1">Uncharacterized protein</fullName>
    </submittedName>
</protein>
<proteinExistence type="predicted"/>
<gene>
    <name evidence="1" type="ORF">FKV24_008125</name>
</gene>
<evidence type="ECO:0000313" key="1">
    <source>
        <dbReference type="EMBL" id="KAB8191028.1"/>
    </source>
</evidence>
<organism evidence="1 2">
    <name type="scientific">Marilutibacter maris</name>
    <dbReference type="NCBI Taxonomy" id="1605891"/>
    <lineage>
        <taxon>Bacteria</taxon>
        <taxon>Pseudomonadati</taxon>
        <taxon>Pseudomonadota</taxon>
        <taxon>Gammaproteobacteria</taxon>
        <taxon>Lysobacterales</taxon>
        <taxon>Lysobacteraceae</taxon>
        <taxon>Marilutibacter</taxon>
    </lineage>
</organism>
<dbReference type="OrthoDB" id="5976089at2"/>
<dbReference type="RefSeq" id="WP_111267563.1">
    <property type="nucleotide sequence ID" value="NZ_CP029843.1"/>
</dbReference>
<name>A0A508AQK0_9GAMM</name>
<dbReference type="AlphaFoldDB" id="A0A508AQK0"/>
<comment type="caution">
    <text evidence="1">The sequence shown here is derived from an EMBL/GenBank/DDBJ whole genome shotgun (WGS) entry which is preliminary data.</text>
</comment>
<dbReference type="Proteomes" id="UP000320431">
    <property type="component" value="Unassembled WGS sequence"/>
</dbReference>